<dbReference type="SUPFAM" id="SSF50341">
    <property type="entry name" value="CheW-like"/>
    <property type="match status" value="1"/>
</dbReference>
<dbReference type="AlphaFoldDB" id="A0A841K0E9"/>
<dbReference type="Pfam" id="PF01584">
    <property type="entry name" value="CheW"/>
    <property type="match status" value="1"/>
</dbReference>
<dbReference type="SMART" id="SM00260">
    <property type="entry name" value="CheW"/>
    <property type="match status" value="1"/>
</dbReference>
<dbReference type="InterPro" id="IPR002545">
    <property type="entry name" value="CheW-lke_dom"/>
</dbReference>
<protein>
    <recommendedName>
        <fullName evidence="2">Chemotaxis protein CheW</fullName>
    </recommendedName>
</protein>
<dbReference type="Proteomes" id="UP000538666">
    <property type="component" value="Unassembled WGS sequence"/>
</dbReference>
<gene>
    <name evidence="6" type="ORF">HNQ77_005011</name>
</gene>
<evidence type="ECO:0000256" key="2">
    <source>
        <dbReference type="ARBA" id="ARBA00021483"/>
    </source>
</evidence>
<evidence type="ECO:0000259" key="5">
    <source>
        <dbReference type="PROSITE" id="PS50851"/>
    </source>
</evidence>
<dbReference type="EMBL" id="JACHEK010000012">
    <property type="protein sequence ID" value="MBB6147026.1"/>
    <property type="molecule type" value="Genomic_DNA"/>
</dbReference>
<sequence length="167" mass="18755">MAVEMMERRGHVAQAGKYLIFELGNEEFGTSVMQVREIMKMQEVTAVPQSPHFVQGVINLRGRIVPVMNLRRKFGMPDQDYTDRTCIVVLRVQTDDGEQSVGIIVDGVVEVLLLSQDDIEDRPDFGRETASSHIRGMAKNKGKVKILLDMDRVLSSEELQSFGMAEA</sequence>
<evidence type="ECO:0000313" key="7">
    <source>
        <dbReference type="Proteomes" id="UP000538666"/>
    </source>
</evidence>
<dbReference type="RefSeq" id="WP_050060015.1">
    <property type="nucleotide sequence ID" value="NZ_JACHEK010000012.1"/>
</dbReference>
<keyword evidence="4" id="KW-0145">Chemotaxis</keyword>
<accession>A0A841K0E9</accession>
<evidence type="ECO:0000313" key="6">
    <source>
        <dbReference type="EMBL" id="MBB6147026.1"/>
    </source>
</evidence>
<dbReference type="GO" id="GO:0006935">
    <property type="term" value="P:chemotaxis"/>
    <property type="evidence" value="ECO:0007669"/>
    <property type="project" value="UniProtKB-KW"/>
</dbReference>
<reference evidence="6 7" key="1">
    <citation type="submission" date="2020-08" db="EMBL/GenBank/DDBJ databases">
        <title>Genomic Encyclopedia of Type Strains, Phase IV (KMG-IV): sequencing the most valuable type-strain genomes for metagenomic binning, comparative biology and taxonomic classification.</title>
        <authorList>
            <person name="Goeker M."/>
        </authorList>
    </citation>
    <scope>NUCLEOTIDE SEQUENCE [LARGE SCALE GENOMIC DNA]</scope>
    <source>
        <strain evidence="6 7">DSM 103733</strain>
    </source>
</reference>
<evidence type="ECO:0000256" key="1">
    <source>
        <dbReference type="ARBA" id="ARBA00004496"/>
    </source>
</evidence>
<dbReference type="InterPro" id="IPR036061">
    <property type="entry name" value="CheW-like_dom_sf"/>
</dbReference>
<name>A0A841K0E9_9BACT</name>
<dbReference type="Gene3D" id="2.40.50.180">
    <property type="entry name" value="CheA-289, Domain 4"/>
    <property type="match status" value="1"/>
</dbReference>
<dbReference type="PANTHER" id="PTHR22617:SF23">
    <property type="entry name" value="CHEMOTAXIS PROTEIN CHEW"/>
    <property type="match status" value="1"/>
</dbReference>
<comment type="caution">
    <text evidence="6">The sequence shown here is derived from an EMBL/GenBank/DDBJ whole genome shotgun (WGS) entry which is preliminary data.</text>
</comment>
<dbReference type="FunFam" id="2.40.50.180:FF:000002">
    <property type="entry name" value="Chemotaxis protein CheW"/>
    <property type="match status" value="1"/>
</dbReference>
<organism evidence="6 7">
    <name type="scientific">Silvibacterium bohemicum</name>
    <dbReference type="NCBI Taxonomy" id="1577686"/>
    <lineage>
        <taxon>Bacteria</taxon>
        <taxon>Pseudomonadati</taxon>
        <taxon>Acidobacteriota</taxon>
        <taxon>Terriglobia</taxon>
        <taxon>Terriglobales</taxon>
        <taxon>Acidobacteriaceae</taxon>
        <taxon>Silvibacterium</taxon>
    </lineage>
</organism>
<proteinExistence type="predicted"/>
<dbReference type="GO" id="GO:0005829">
    <property type="term" value="C:cytosol"/>
    <property type="evidence" value="ECO:0007669"/>
    <property type="project" value="TreeGrafter"/>
</dbReference>
<evidence type="ECO:0000256" key="4">
    <source>
        <dbReference type="ARBA" id="ARBA00022500"/>
    </source>
</evidence>
<dbReference type="OrthoDB" id="9794382at2"/>
<dbReference type="PANTHER" id="PTHR22617">
    <property type="entry name" value="CHEMOTAXIS SENSOR HISTIDINE KINASE-RELATED"/>
    <property type="match status" value="1"/>
</dbReference>
<dbReference type="Gene3D" id="2.30.30.40">
    <property type="entry name" value="SH3 Domains"/>
    <property type="match status" value="1"/>
</dbReference>
<comment type="subcellular location">
    <subcellularLocation>
        <location evidence="1">Cytoplasm</location>
    </subcellularLocation>
</comment>
<keyword evidence="7" id="KW-1185">Reference proteome</keyword>
<dbReference type="InterPro" id="IPR039315">
    <property type="entry name" value="CheW"/>
</dbReference>
<dbReference type="CDD" id="cd00732">
    <property type="entry name" value="CheW"/>
    <property type="match status" value="1"/>
</dbReference>
<evidence type="ECO:0000256" key="3">
    <source>
        <dbReference type="ARBA" id="ARBA00022490"/>
    </source>
</evidence>
<dbReference type="GO" id="GO:0007165">
    <property type="term" value="P:signal transduction"/>
    <property type="evidence" value="ECO:0007669"/>
    <property type="project" value="InterPro"/>
</dbReference>
<feature type="domain" description="CheW-like" evidence="5">
    <location>
        <begin position="15"/>
        <end position="159"/>
    </location>
</feature>
<keyword evidence="3" id="KW-0963">Cytoplasm</keyword>
<dbReference type="PROSITE" id="PS50851">
    <property type="entry name" value="CHEW"/>
    <property type="match status" value="1"/>
</dbReference>